<keyword evidence="3" id="KW-1185">Reference proteome</keyword>
<feature type="non-terminal residue" evidence="2">
    <location>
        <position position="1"/>
    </location>
</feature>
<dbReference type="InterPro" id="IPR013320">
    <property type="entry name" value="ConA-like_dom_sf"/>
</dbReference>
<evidence type="ECO:0000259" key="1">
    <source>
        <dbReference type="Pfam" id="PF22925"/>
    </source>
</evidence>
<dbReference type="PRINTS" id="PR01803">
    <property type="entry name" value="TCSIALIDASE"/>
</dbReference>
<dbReference type="EMBL" id="AAHK01006230">
    <property type="protein sequence ID" value="EAN80886.1"/>
    <property type="molecule type" value="Genomic_DNA"/>
</dbReference>
<dbReference type="InParanoid" id="Q4CKT4"/>
<dbReference type="GeneID" id="3531546"/>
<dbReference type="Pfam" id="PF11052">
    <property type="entry name" value="Tr-sialidase_C"/>
    <property type="match status" value="1"/>
</dbReference>
<organism evidence="2 3">
    <name type="scientific">Trypanosoma cruzi (strain CL Brener)</name>
    <dbReference type="NCBI Taxonomy" id="353153"/>
    <lineage>
        <taxon>Eukaryota</taxon>
        <taxon>Discoba</taxon>
        <taxon>Euglenozoa</taxon>
        <taxon>Kinetoplastea</taxon>
        <taxon>Metakinetoplastina</taxon>
        <taxon>Trypanosomatida</taxon>
        <taxon>Trypanosomatidae</taxon>
        <taxon>Trypanosoma</taxon>
        <taxon>Schizotrypanum</taxon>
    </lineage>
</organism>
<dbReference type="PaxDb" id="353153-Q4CKT4"/>
<proteinExistence type="predicted"/>
<dbReference type="AlphaFoldDB" id="Q4CKT4"/>
<dbReference type="Proteomes" id="UP000002296">
    <property type="component" value="Unassembled WGS sequence"/>
</dbReference>
<dbReference type="InterPro" id="IPR021287">
    <property type="entry name" value="Trans-sialidase_CS"/>
</dbReference>
<dbReference type="GO" id="GO:0004308">
    <property type="term" value="F:exo-alpha-sialidase activity"/>
    <property type="evidence" value="ECO:0007669"/>
    <property type="project" value="InterPro"/>
</dbReference>
<protein>
    <submittedName>
        <fullName evidence="2">Trans-sialidase, putative</fullName>
    </submittedName>
</protein>
<name>Q4CKT4_TRYCC</name>
<reference evidence="2 3" key="1">
    <citation type="journal article" date="2005" name="Science">
        <title>The genome sequence of Trypanosoma cruzi, etiologic agent of Chagas disease.</title>
        <authorList>
            <person name="El-Sayed N.M."/>
            <person name="Myler P.J."/>
            <person name="Bartholomeu D.C."/>
            <person name="Nilsson D."/>
            <person name="Aggarwal G."/>
            <person name="Tran A.N."/>
            <person name="Ghedin E."/>
            <person name="Worthey E.A."/>
            <person name="Delcher A.L."/>
            <person name="Blandin G."/>
            <person name="Westenberger S.J."/>
            <person name="Caler E."/>
            <person name="Cerqueira G.C."/>
            <person name="Branche C."/>
            <person name="Haas B."/>
            <person name="Anupama A."/>
            <person name="Arner E."/>
            <person name="Aslund L."/>
            <person name="Attipoe P."/>
            <person name="Bontempi E."/>
            <person name="Bringaud F."/>
            <person name="Burton P."/>
            <person name="Cadag E."/>
            <person name="Campbell D.A."/>
            <person name="Carrington M."/>
            <person name="Crabtree J."/>
            <person name="Darban H."/>
            <person name="da Silveira J.F."/>
            <person name="de Jong P."/>
            <person name="Edwards K."/>
            <person name="Englund P.T."/>
            <person name="Fazelina G."/>
            <person name="Feldblyum T."/>
            <person name="Ferella M."/>
            <person name="Frasch A.C."/>
            <person name="Gull K."/>
            <person name="Horn D."/>
            <person name="Hou L."/>
            <person name="Huang Y."/>
            <person name="Kindlund E."/>
            <person name="Klingbeil M."/>
            <person name="Kluge S."/>
            <person name="Koo H."/>
            <person name="Lacerda D."/>
            <person name="Levin M.J."/>
            <person name="Lorenzi H."/>
            <person name="Louie T."/>
            <person name="Machado C.R."/>
            <person name="McCulloch R."/>
            <person name="McKenna A."/>
            <person name="Mizuno Y."/>
            <person name="Mottram J.C."/>
            <person name="Nelson S."/>
            <person name="Ochaya S."/>
            <person name="Osoegawa K."/>
            <person name="Pai G."/>
            <person name="Parsons M."/>
            <person name="Pentony M."/>
            <person name="Pettersson U."/>
            <person name="Pop M."/>
            <person name="Ramirez J.L."/>
            <person name="Rinta J."/>
            <person name="Robertson L."/>
            <person name="Salzberg S.L."/>
            <person name="Sanchez D.O."/>
            <person name="Seyler A."/>
            <person name="Sharma R."/>
            <person name="Shetty J."/>
            <person name="Simpson A.J."/>
            <person name="Sisk E."/>
            <person name="Tammi M.T."/>
            <person name="Tarleton R."/>
            <person name="Teixeira S."/>
            <person name="Van Aken S."/>
            <person name="Vogt C."/>
            <person name="Ward P.N."/>
            <person name="Wickstead B."/>
            <person name="Wortman J."/>
            <person name="White O."/>
            <person name="Fraser C.M."/>
            <person name="Stuart K.D."/>
            <person name="Andersson B."/>
        </authorList>
    </citation>
    <scope>NUCLEOTIDE SEQUENCE [LARGE SCALE GENOMIC DNA]</scope>
    <source>
        <strain evidence="2 3">CL Brener</strain>
    </source>
</reference>
<dbReference type="SMR" id="Q4CKT4"/>
<dbReference type="KEGG" id="tcr:508855.10"/>
<accession>Q4CKT4</accession>
<evidence type="ECO:0000313" key="3">
    <source>
        <dbReference type="Proteomes" id="UP000002296"/>
    </source>
</evidence>
<evidence type="ECO:0000313" key="2">
    <source>
        <dbReference type="EMBL" id="EAN80886.1"/>
    </source>
</evidence>
<comment type="caution">
    <text evidence="2">The sequence shown here is derived from an EMBL/GenBank/DDBJ whole genome shotgun (WGS) entry which is preliminary data.</text>
</comment>
<dbReference type="Gene3D" id="2.60.120.200">
    <property type="match status" value="1"/>
</dbReference>
<feature type="domain" description="Trans-sialidase C-terminal" evidence="1">
    <location>
        <begin position="3"/>
        <end position="143"/>
    </location>
</feature>
<dbReference type="Pfam" id="PF22925">
    <property type="entry name" value="TS_C"/>
    <property type="match status" value="1"/>
</dbReference>
<dbReference type="SUPFAM" id="SSF49899">
    <property type="entry name" value="Concanavalin A-like lectins/glucanases"/>
    <property type="match status" value="1"/>
</dbReference>
<sequence>EELNRQYTFVDYNFSLVAMAVIERVPAGSVPLLGVKLEHSNRRGFIGLSCTAEGKWEVSLYGNTTTSSSTWEPGREYQVAIMLRDNRGSVYLDGVVVASSETMPTLETRFIQLSEFYFGGDEGDRGSSVEVKNVLLYKRILTAAELRTIQWSASSSSGSGPDTSMRGTMPWLLLLGLWGFAALYGV</sequence>
<gene>
    <name evidence="2" type="ORF">Tc00.1047053508855.10</name>
</gene>
<dbReference type="InterPro" id="IPR055239">
    <property type="entry name" value="TS_C"/>
</dbReference>
<dbReference type="RefSeq" id="XP_802332.1">
    <property type="nucleotide sequence ID" value="XM_797239.1"/>
</dbReference>
<dbReference type="InterPro" id="IPR008377">
    <property type="entry name" value="Sialidase_trypan"/>
</dbReference>